<protein>
    <recommendedName>
        <fullName evidence="5">ATPase</fullName>
    </recommendedName>
</protein>
<accession>A0A437J787</accession>
<keyword evidence="2" id="KW-0812">Transmembrane</keyword>
<dbReference type="AlphaFoldDB" id="A0A437J787"/>
<comment type="caution">
    <text evidence="3">The sequence shown here is derived from an EMBL/GenBank/DDBJ whole genome shotgun (WGS) entry which is preliminary data.</text>
</comment>
<organism evidence="3 4">
    <name type="scientific">Sphingobium algorifonticola</name>
    <dbReference type="NCBI Taxonomy" id="2008318"/>
    <lineage>
        <taxon>Bacteria</taxon>
        <taxon>Pseudomonadati</taxon>
        <taxon>Pseudomonadota</taxon>
        <taxon>Alphaproteobacteria</taxon>
        <taxon>Sphingomonadales</taxon>
        <taxon>Sphingomonadaceae</taxon>
        <taxon>Sphingobium</taxon>
    </lineage>
</organism>
<proteinExistence type="predicted"/>
<feature type="transmembrane region" description="Helical" evidence="2">
    <location>
        <begin position="92"/>
        <end position="113"/>
    </location>
</feature>
<evidence type="ECO:0008006" key="5">
    <source>
        <dbReference type="Google" id="ProtNLM"/>
    </source>
</evidence>
<feature type="transmembrane region" description="Helical" evidence="2">
    <location>
        <begin position="59"/>
        <end position="80"/>
    </location>
</feature>
<dbReference type="EMBL" id="RZUL01000003">
    <property type="protein sequence ID" value="RVT40907.1"/>
    <property type="molecule type" value="Genomic_DNA"/>
</dbReference>
<name>A0A437J787_9SPHN</name>
<gene>
    <name evidence="3" type="ORF">ENE74_10615</name>
</gene>
<keyword evidence="2" id="KW-1133">Transmembrane helix</keyword>
<keyword evidence="1" id="KW-0175">Coiled coil</keyword>
<reference evidence="3 4" key="1">
    <citation type="submission" date="2019-01" db="EMBL/GenBank/DDBJ databases">
        <authorList>
            <person name="Chen W.-M."/>
        </authorList>
    </citation>
    <scope>NUCLEOTIDE SEQUENCE [LARGE SCALE GENOMIC DNA]</scope>
    <source>
        <strain evidence="3 4">TLA-22</strain>
    </source>
</reference>
<dbReference type="Proteomes" id="UP000282977">
    <property type="component" value="Unassembled WGS sequence"/>
</dbReference>
<evidence type="ECO:0000256" key="1">
    <source>
        <dbReference type="SAM" id="Coils"/>
    </source>
</evidence>
<dbReference type="OrthoDB" id="9777715at2"/>
<keyword evidence="2" id="KW-0472">Membrane</keyword>
<evidence type="ECO:0000313" key="3">
    <source>
        <dbReference type="EMBL" id="RVT40907.1"/>
    </source>
</evidence>
<feature type="coiled-coil region" evidence="1">
    <location>
        <begin position="128"/>
        <end position="155"/>
    </location>
</feature>
<sequence length="772" mass="83010">MNGGQKIVDLWRDTDRAAAQATGNEQELLLEDSLTDPDDPGQAAWDEVDPAPPSRRFTIVGFLFGLVAATWLIFSLWVLLGRGRPLPALEALPMTVATIAMPLALLATAYLLLMRSSRSEALRFADTARLLRAESAALEARVQRLGQQLATARDAMVEQASLLESYGASASANMEASAKIIAAHAASAAASASTAERAGQQLADQLRSMTQDMPLLEDRAAEMTARLIDSGHALSERIDGLESRLHAIAELSDDARSRTLAATKSLTSQLSQLQDATRATSDEVNGMAELAANRIDVALDRARTALTETSTGLDAQSSMLATLVDRARATLGDIGQDTMRDFAEHSAEIESRLHDLDRLIEGQTMLASGLSSGLGEQLAMLEARFASFEADGLARNERLARALAKLATEAERMDQALVAGNSTAEQLIGKSETLMLAIDSSVREVDETYPLALQRLNGRIGETRGLLAAAAPEIEALEAVADAILGRTQEAEELLRGQSRRLTEWLESTEGGLKANRMQVDGLQDALDTAGNSATRLTESAGPQLIAALLRVKDTADQAADRARQALARAIPEAAQALGDASEQAMQKAIGDRVTAQIAEVAQVAEQAVKAAHQASDRLMRQLLTIADTSASIEQRINDAEQAAESRDRDNFARRSALLIESLNSTAIDVAKILSNDVSDSAWAAYLKGDRGVFTRRAVKLLDAGQSREIALHYDNDGEFREHVNRYIHDFEGMLRTILSARDGSALAVTMLSSDMGKLYVALAQAIERLRQ</sequence>
<evidence type="ECO:0000313" key="4">
    <source>
        <dbReference type="Proteomes" id="UP000282977"/>
    </source>
</evidence>
<dbReference type="RefSeq" id="WP_127690906.1">
    <property type="nucleotide sequence ID" value="NZ_RZUL01000003.1"/>
</dbReference>
<evidence type="ECO:0000256" key="2">
    <source>
        <dbReference type="SAM" id="Phobius"/>
    </source>
</evidence>
<keyword evidence="4" id="KW-1185">Reference proteome</keyword>